<sequence>MKFTPIIMCLALALLAAGCYKDKGNYDYIDINRITISDTTSRTMSVIIGDSLKIAPVVTQSAATNEDSLTYEWMVFDNSPSSSYALPKTVIATTKALAIKVSAPPFVLGQRYRLSYRVTDKNTGVSNAIFWDMTMVNKYGTGWLVLEDRNTGGDLSMIMPNGTVERNIYSLLNGGMLPGKPVKLDMTYYQVSDGYSVDSKEIHLLSENSAIELNYQTMVKLWDYQYIFFLPPDVIKPQRLFWASTSNTSPTQGIIINNGKVHSNLVGGFPGTKKFGQQLSKPEGDFNYRMAPYVAGGSTYTAVTYDQIGKRFYSVGTSKLQTLPVVSGSLFDMNNVGMEMLFMDTANVTREYNAVMKDDANNPWLLRFKLVVATGASQDLALQKVQMNAPGILTKTAIASSTLTPHIYYATGNTIHRYESTSNTTTQKFSFPAEETVTLLKYKRNQLLGSELLAVTWDGTQGRVYFFDLNNVGDFTNYRVKYEGFARVVDLALKIP</sequence>
<feature type="signal peptide" evidence="1">
    <location>
        <begin position="1"/>
        <end position="16"/>
    </location>
</feature>
<name>A0ABY6IYM9_9BACT</name>
<keyword evidence="1" id="KW-0732">Signal</keyword>
<organism evidence="2 3">
    <name type="scientific">Chitinophaga horti</name>
    <dbReference type="NCBI Taxonomy" id="2920382"/>
    <lineage>
        <taxon>Bacteria</taxon>
        <taxon>Pseudomonadati</taxon>
        <taxon>Bacteroidota</taxon>
        <taxon>Chitinophagia</taxon>
        <taxon>Chitinophagales</taxon>
        <taxon>Chitinophagaceae</taxon>
        <taxon>Chitinophaga</taxon>
    </lineage>
</organism>
<reference evidence="2" key="1">
    <citation type="submission" date="2022-10" db="EMBL/GenBank/DDBJ databases">
        <title>Chitinophaga sp. nov., isolated from soil.</title>
        <authorList>
            <person name="Jeon C.O."/>
        </authorList>
    </citation>
    <scope>NUCLEOTIDE SEQUENCE</scope>
    <source>
        <strain evidence="2">R8</strain>
    </source>
</reference>
<feature type="chain" id="PRO_5046211356" evidence="1">
    <location>
        <begin position="17"/>
        <end position="496"/>
    </location>
</feature>
<dbReference type="RefSeq" id="WP_264280762.1">
    <property type="nucleotide sequence ID" value="NZ_CP107006.1"/>
</dbReference>
<evidence type="ECO:0000313" key="2">
    <source>
        <dbReference type="EMBL" id="UYQ92509.1"/>
    </source>
</evidence>
<evidence type="ECO:0000256" key="1">
    <source>
        <dbReference type="SAM" id="SignalP"/>
    </source>
</evidence>
<dbReference type="EMBL" id="CP107006">
    <property type="protein sequence ID" value="UYQ92509.1"/>
    <property type="molecule type" value="Genomic_DNA"/>
</dbReference>
<dbReference type="InterPro" id="IPR032183">
    <property type="entry name" value="PKD-like"/>
</dbReference>
<protein>
    <submittedName>
        <fullName evidence="2">PKD-like family lipoprotein</fullName>
    </submittedName>
</protein>
<accession>A0ABY6IYM9</accession>
<keyword evidence="3" id="KW-1185">Reference proteome</keyword>
<dbReference type="Proteomes" id="UP001162741">
    <property type="component" value="Chromosome"/>
</dbReference>
<evidence type="ECO:0000313" key="3">
    <source>
        <dbReference type="Proteomes" id="UP001162741"/>
    </source>
</evidence>
<proteinExistence type="predicted"/>
<dbReference type="Pfam" id="PF16407">
    <property type="entry name" value="PKD_2"/>
    <property type="match status" value="1"/>
</dbReference>
<dbReference type="PROSITE" id="PS51257">
    <property type="entry name" value="PROKAR_LIPOPROTEIN"/>
    <property type="match status" value="1"/>
</dbReference>
<gene>
    <name evidence="2" type="ORF">MKQ68_20710</name>
</gene>